<evidence type="ECO:0000313" key="3">
    <source>
        <dbReference type="Proteomes" id="UP001551011"/>
    </source>
</evidence>
<organism evidence="2 3">
    <name type="scientific">Streptomyces flaveolus</name>
    <dbReference type="NCBI Taxonomy" id="67297"/>
    <lineage>
        <taxon>Bacteria</taxon>
        <taxon>Bacillati</taxon>
        <taxon>Actinomycetota</taxon>
        <taxon>Actinomycetes</taxon>
        <taxon>Kitasatosporales</taxon>
        <taxon>Streptomycetaceae</taxon>
        <taxon>Streptomyces</taxon>
    </lineage>
</organism>
<evidence type="ECO:0000256" key="1">
    <source>
        <dbReference type="SAM" id="Phobius"/>
    </source>
</evidence>
<sequence length="95" mass="10236">MSANLSPGALPVVVLRVGSLLMLGATACLLALREPLWRLALLVGAIVNAVGWLRNLRERSTGVPVAPGEESDEDEEFESFAWEYGDLRDGGEANR</sequence>
<name>A0ABV3A267_9ACTN</name>
<comment type="caution">
    <text evidence="2">The sequence shown here is derived from an EMBL/GenBank/DDBJ whole genome shotgun (WGS) entry which is preliminary data.</text>
</comment>
<keyword evidence="3" id="KW-1185">Reference proteome</keyword>
<feature type="transmembrane region" description="Helical" evidence="1">
    <location>
        <begin position="12"/>
        <end position="32"/>
    </location>
</feature>
<evidence type="ECO:0008006" key="4">
    <source>
        <dbReference type="Google" id="ProtNLM"/>
    </source>
</evidence>
<dbReference type="RefSeq" id="WP_030656889.1">
    <property type="nucleotide sequence ID" value="NZ_JBFAEG010000002.1"/>
</dbReference>
<keyword evidence="1" id="KW-0472">Membrane</keyword>
<evidence type="ECO:0000313" key="2">
    <source>
        <dbReference type="EMBL" id="MEU5706025.1"/>
    </source>
</evidence>
<accession>A0ABV3A267</accession>
<keyword evidence="1" id="KW-1133">Transmembrane helix</keyword>
<protein>
    <recommendedName>
        <fullName evidence="4">DUF4229 domain-containing protein</fullName>
    </recommendedName>
</protein>
<keyword evidence="1" id="KW-0812">Transmembrane</keyword>
<dbReference type="Proteomes" id="UP001551011">
    <property type="component" value="Unassembled WGS sequence"/>
</dbReference>
<dbReference type="EMBL" id="JBFAEG010000002">
    <property type="protein sequence ID" value="MEU5706025.1"/>
    <property type="molecule type" value="Genomic_DNA"/>
</dbReference>
<proteinExistence type="predicted"/>
<reference evidence="2 3" key="1">
    <citation type="submission" date="2024-06" db="EMBL/GenBank/DDBJ databases">
        <title>The Natural Products Discovery Center: Release of the First 8490 Sequenced Strains for Exploring Actinobacteria Biosynthetic Diversity.</title>
        <authorList>
            <person name="Kalkreuter E."/>
            <person name="Kautsar S.A."/>
            <person name="Yang D."/>
            <person name="Bader C.D."/>
            <person name="Teijaro C.N."/>
            <person name="Fluegel L."/>
            <person name="Davis C.M."/>
            <person name="Simpson J.R."/>
            <person name="Lauterbach L."/>
            <person name="Steele A.D."/>
            <person name="Gui C."/>
            <person name="Meng S."/>
            <person name="Li G."/>
            <person name="Viehrig K."/>
            <person name="Ye F."/>
            <person name="Su P."/>
            <person name="Kiefer A.F."/>
            <person name="Nichols A."/>
            <person name="Cepeda A.J."/>
            <person name="Yan W."/>
            <person name="Fan B."/>
            <person name="Jiang Y."/>
            <person name="Adhikari A."/>
            <person name="Zheng C.-J."/>
            <person name="Schuster L."/>
            <person name="Cowan T.M."/>
            <person name="Smanski M.J."/>
            <person name="Chevrette M.G."/>
            <person name="De Carvalho L.P.S."/>
            <person name="Shen B."/>
        </authorList>
    </citation>
    <scope>NUCLEOTIDE SEQUENCE [LARGE SCALE GENOMIC DNA]</scope>
    <source>
        <strain evidence="2 3">NPDC020594</strain>
    </source>
</reference>
<gene>
    <name evidence="2" type="ORF">AB0H04_03920</name>
</gene>